<dbReference type="RefSeq" id="WP_148540448.1">
    <property type="nucleotide sequence ID" value="NZ_VSDQ01000409.1"/>
</dbReference>
<reference evidence="3 4" key="1">
    <citation type="submission" date="2019-08" db="EMBL/GenBank/DDBJ databases">
        <title>Seonamhaeicola sediminis sp. nov., isolated from marine sediment.</title>
        <authorList>
            <person name="Cao W.R."/>
        </authorList>
    </citation>
    <scope>NUCLEOTIDE SEQUENCE [LARGE SCALE GENOMIC DNA]</scope>
    <source>
        <strain evidence="3 4">B011</strain>
    </source>
</reference>
<evidence type="ECO:0000259" key="2">
    <source>
        <dbReference type="PROSITE" id="PS51352"/>
    </source>
</evidence>
<dbReference type="Gene3D" id="3.40.30.10">
    <property type="entry name" value="Glutaredoxin"/>
    <property type="match status" value="1"/>
</dbReference>
<organism evidence="3 4">
    <name type="scientific">Seonamhaeicola marinus</name>
    <dbReference type="NCBI Taxonomy" id="1912246"/>
    <lineage>
        <taxon>Bacteria</taxon>
        <taxon>Pseudomonadati</taxon>
        <taxon>Bacteroidota</taxon>
        <taxon>Flavobacteriia</taxon>
        <taxon>Flavobacteriales</taxon>
        <taxon>Flavobacteriaceae</taxon>
    </lineage>
</organism>
<keyword evidence="4" id="KW-1185">Reference proteome</keyword>
<dbReference type="PANTHER" id="PTHR42852:SF17">
    <property type="entry name" value="THIOREDOXIN-LIKE PROTEIN HI_1115"/>
    <property type="match status" value="1"/>
</dbReference>
<dbReference type="InterPro" id="IPR000866">
    <property type="entry name" value="AhpC/TSA"/>
</dbReference>
<dbReference type="PANTHER" id="PTHR42852">
    <property type="entry name" value="THIOL:DISULFIDE INTERCHANGE PROTEIN DSBE"/>
    <property type="match status" value="1"/>
</dbReference>
<dbReference type="Proteomes" id="UP000323930">
    <property type="component" value="Unassembled WGS sequence"/>
</dbReference>
<name>A0A5D0IMA6_9FLAO</name>
<proteinExistence type="predicted"/>
<dbReference type="AlphaFoldDB" id="A0A5D0IMA6"/>
<dbReference type="CDD" id="cd02966">
    <property type="entry name" value="TlpA_like_family"/>
    <property type="match status" value="1"/>
</dbReference>
<dbReference type="SUPFAM" id="SSF52833">
    <property type="entry name" value="Thioredoxin-like"/>
    <property type="match status" value="1"/>
</dbReference>
<evidence type="ECO:0000313" key="4">
    <source>
        <dbReference type="Proteomes" id="UP000323930"/>
    </source>
</evidence>
<dbReference type="InterPro" id="IPR013766">
    <property type="entry name" value="Thioredoxin_domain"/>
</dbReference>
<dbReference type="Pfam" id="PF00578">
    <property type="entry name" value="AhpC-TSA"/>
    <property type="match status" value="1"/>
</dbReference>
<dbReference type="PROSITE" id="PS00194">
    <property type="entry name" value="THIOREDOXIN_1"/>
    <property type="match status" value="1"/>
</dbReference>
<dbReference type="InterPro" id="IPR050553">
    <property type="entry name" value="Thioredoxin_ResA/DsbE_sf"/>
</dbReference>
<gene>
    <name evidence="3" type="ORF">FUA24_05670</name>
</gene>
<sequence length="572" mass="66662">MKHTIILIYLLFFSSFVFSADLKVKIKPYKDIKGSEFSISLERYNYSSGYYSKMDKLYNSINGIFKIEDLNVGRYMIAIMHPSSEILLYHIYIPKENSKVEINVELENVKISKQIDSVRVVGKSNKWSHWKNHQSMVFDETEKVWKLKVDNTNNDYGEFYFLLNRNEKTHSTQLPVASKTEAWADFHNYLNEGENEIIFNPALYNHESSNYKIKIKGNNSKYNTVCKELRQLKSSIISSYSRTKSLDKLYNYRNSFNSVSDKLDLLELTYKKDFPWLFASYRYDLLKISPIELKKYLLYKSKKKDEYNKLKNNDESIALLKKQASLLHGIDYNDLVLTRSLIQGIARVSSPMRIHLINEELNIPFGYFDNLLEDILKDTKNDEVKGEILYLKAYRIKRSNPKKASEILNSIIKDCPNYSQVKNGRIKKTLLGLSVKEGLKAPNFNLVTLEGTTVTLDSFKGKYVFLDFWGTWCPPCRGEIPNIKKLREEIPEQDLVILGVACRDTKEKVEQYAKDNNLNYLNAISNSEIQAKYGINSYPTTFLIDKEGKIIRKNLRGFNLSNDVKRIIYNDK</sequence>
<feature type="domain" description="Thioredoxin" evidence="2">
    <location>
        <begin position="435"/>
        <end position="572"/>
    </location>
</feature>
<dbReference type="EMBL" id="VSDQ01000409">
    <property type="protein sequence ID" value="TYA84141.1"/>
    <property type="molecule type" value="Genomic_DNA"/>
</dbReference>
<protein>
    <submittedName>
        <fullName evidence="3">TlpA family protein disulfide reductase</fullName>
    </submittedName>
</protein>
<evidence type="ECO:0000256" key="1">
    <source>
        <dbReference type="ARBA" id="ARBA00023284"/>
    </source>
</evidence>
<dbReference type="GO" id="GO:0016209">
    <property type="term" value="F:antioxidant activity"/>
    <property type="evidence" value="ECO:0007669"/>
    <property type="project" value="InterPro"/>
</dbReference>
<dbReference type="GO" id="GO:0016491">
    <property type="term" value="F:oxidoreductase activity"/>
    <property type="evidence" value="ECO:0007669"/>
    <property type="project" value="InterPro"/>
</dbReference>
<dbReference type="PROSITE" id="PS51352">
    <property type="entry name" value="THIOREDOXIN_2"/>
    <property type="match status" value="1"/>
</dbReference>
<comment type="caution">
    <text evidence="3">The sequence shown here is derived from an EMBL/GenBank/DDBJ whole genome shotgun (WGS) entry which is preliminary data.</text>
</comment>
<dbReference type="OrthoDB" id="1069091at2"/>
<keyword evidence="1" id="KW-0676">Redox-active center</keyword>
<dbReference type="InterPro" id="IPR036249">
    <property type="entry name" value="Thioredoxin-like_sf"/>
</dbReference>
<evidence type="ECO:0000313" key="3">
    <source>
        <dbReference type="EMBL" id="TYA84141.1"/>
    </source>
</evidence>
<dbReference type="InterPro" id="IPR017937">
    <property type="entry name" value="Thioredoxin_CS"/>
</dbReference>
<accession>A0A5D0IMA6</accession>